<feature type="transmembrane region" description="Helical" evidence="1">
    <location>
        <begin position="65"/>
        <end position="86"/>
    </location>
</feature>
<dbReference type="Proteomes" id="UP000673552">
    <property type="component" value="Chromosome 34"/>
</dbReference>
<dbReference type="KEGG" id="lmat:92512521"/>
<comment type="caution">
    <text evidence="2">The sequence shown here is derived from an EMBL/GenBank/DDBJ whole genome shotgun (WGS) entry which is preliminary data.</text>
</comment>
<evidence type="ECO:0000313" key="3">
    <source>
        <dbReference type="Proteomes" id="UP000673552"/>
    </source>
</evidence>
<dbReference type="Pfam" id="PF15159">
    <property type="entry name" value="PIG-Y"/>
    <property type="match status" value="1"/>
</dbReference>
<reference evidence="2 3" key="1">
    <citation type="submission" date="2021-03" db="EMBL/GenBank/DDBJ databases">
        <title>Leishmania (Mundinia) martiniquensis Genome sequencing and assembly.</title>
        <authorList>
            <person name="Almutairi H."/>
            <person name="Gatherer D."/>
        </authorList>
    </citation>
    <scope>NUCLEOTIDE SEQUENCE [LARGE SCALE GENOMIC DNA]</scope>
    <source>
        <strain evidence="2">LSCM1</strain>
    </source>
</reference>
<sequence length="95" mass="10746">MLLNIPDYRCSPFLRLVYAWPAFIGITLFTIATLCGMARAVLRGFDGGSTSRISTNTTTSVRQDIFYVVAAPLILQSLCVSIYTAWMSWKFFRHN</sequence>
<evidence type="ECO:0000313" key="2">
    <source>
        <dbReference type="EMBL" id="KAG5468446.1"/>
    </source>
</evidence>
<dbReference type="AlphaFoldDB" id="A0A836H086"/>
<proteinExistence type="predicted"/>
<evidence type="ECO:0000256" key="1">
    <source>
        <dbReference type="SAM" id="Phobius"/>
    </source>
</evidence>
<name>A0A836H086_9TRYP</name>
<dbReference type="EMBL" id="JAFEUZ010000034">
    <property type="protein sequence ID" value="KAG5468446.1"/>
    <property type="molecule type" value="Genomic_DNA"/>
</dbReference>
<keyword evidence="1" id="KW-1133">Transmembrane helix</keyword>
<feature type="transmembrane region" description="Helical" evidence="1">
    <location>
        <begin position="20"/>
        <end position="42"/>
    </location>
</feature>
<dbReference type="OrthoDB" id="256063at2759"/>
<dbReference type="GeneID" id="92512521"/>
<accession>A0A836H086</accession>
<keyword evidence="3" id="KW-1185">Reference proteome</keyword>
<organism evidence="2 3">
    <name type="scientific">Leishmania martiniquensis</name>
    <dbReference type="NCBI Taxonomy" id="1580590"/>
    <lineage>
        <taxon>Eukaryota</taxon>
        <taxon>Discoba</taxon>
        <taxon>Euglenozoa</taxon>
        <taxon>Kinetoplastea</taxon>
        <taxon>Metakinetoplastina</taxon>
        <taxon>Trypanosomatida</taxon>
        <taxon>Trypanosomatidae</taxon>
        <taxon>Leishmaniinae</taxon>
        <taxon>Leishmania</taxon>
    </lineage>
</organism>
<dbReference type="InterPro" id="IPR029164">
    <property type="entry name" value="PIG-Y"/>
</dbReference>
<dbReference type="RefSeq" id="XP_067175384.1">
    <property type="nucleotide sequence ID" value="XM_067320009.1"/>
</dbReference>
<protein>
    <submittedName>
        <fullName evidence="2">Uncharacterized protein</fullName>
    </submittedName>
</protein>
<keyword evidence="1" id="KW-0472">Membrane</keyword>
<gene>
    <name evidence="2" type="ORF">LSCM1_02426</name>
</gene>
<keyword evidence="1" id="KW-0812">Transmembrane</keyword>